<evidence type="ECO:0000313" key="16">
    <source>
        <dbReference type="EMBL" id="GGH13091.1"/>
    </source>
</evidence>
<dbReference type="NCBIfam" id="NF004790">
    <property type="entry name" value="PRK06136.1"/>
    <property type="match status" value="1"/>
</dbReference>
<evidence type="ECO:0000259" key="15">
    <source>
        <dbReference type="Pfam" id="PF00590"/>
    </source>
</evidence>
<feature type="active site" description="Proton acceptor" evidence="14">
    <location>
        <position position="271"/>
    </location>
</feature>
<dbReference type="PROSITE" id="PS00839">
    <property type="entry name" value="SUMT_1"/>
    <property type="match status" value="1"/>
</dbReference>
<gene>
    <name evidence="16" type="primary">cysG</name>
    <name evidence="16" type="ORF">GCM10007036_11430</name>
</gene>
<dbReference type="GO" id="GO:0043115">
    <property type="term" value="F:precorrin-2 dehydrogenase activity"/>
    <property type="evidence" value="ECO:0007669"/>
    <property type="project" value="UniProtKB-EC"/>
</dbReference>
<dbReference type="GO" id="GO:0019354">
    <property type="term" value="P:siroheme biosynthetic process"/>
    <property type="evidence" value="ECO:0007669"/>
    <property type="project" value="InterPro"/>
</dbReference>
<dbReference type="InterPro" id="IPR050161">
    <property type="entry name" value="Siro_Cobalamin_biosynth"/>
</dbReference>
<dbReference type="EMBL" id="BMES01000001">
    <property type="protein sequence ID" value="GGH13091.1"/>
    <property type="molecule type" value="Genomic_DNA"/>
</dbReference>
<dbReference type="RefSeq" id="WP_188516716.1">
    <property type="nucleotide sequence ID" value="NZ_BMES01000001.1"/>
</dbReference>
<keyword evidence="7" id="KW-0560">Oxidoreductase</keyword>
<dbReference type="InterPro" id="IPR003043">
    <property type="entry name" value="Uropor_MeTrfase_CS"/>
</dbReference>
<dbReference type="NCBIfam" id="NF007922">
    <property type="entry name" value="PRK10637.1"/>
    <property type="match status" value="1"/>
</dbReference>
<protein>
    <submittedName>
        <fullName evidence="16">Siroheme synthase</fullName>
    </submittedName>
</protein>
<dbReference type="SUPFAM" id="SSF53790">
    <property type="entry name" value="Tetrapyrrole methylase"/>
    <property type="match status" value="1"/>
</dbReference>
<dbReference type="PANTHER" id="PTHR45790">
    <property type="entry name" value="SIROHEME SYNTHASE-RELATED"/>
    <property type="match status" value="1"/>
</dbReference>
<dbReference type="SUPFAM" id="SSF75615">
    <property type="entry name" value="Siroheme synthase middle domains-like"/>
    <property type="match status" value="1"/>
</dbReference>
<organism evidence="16 17">
    <name type="scientific">Alsobacter metallidurans</name>
    <dbReference type="NCBI Taxonomy" id="340221"/>
    <lineage>
        <taxon>Bacteria</taxon>
        <taxon>Pseudomonadati</taxon>
        <taxon>Pseudomonadota</taxon>
        <taxon>Alphaproteobacteria</taxon>
        <taxon>Hyphomicrobiales</taxon>
        <taxon>Alsobacteraceae</taxon>
        <taxon>Alsobacter</taxon>
    </lineage>
</organism>
<evidence type="ECO:0000256" key="2">
    <source>
        <dbReference type="ARBA" id="ARBA00005879"/>
    </source>
</evidence>
<dbReference type="InterPro" id="IPR006367">
    <property type="entry name" value="Sirohaem_synthase_N"/>
</dbReference>
<dbReference type="InterPro" id="IPR012409">
    <property type="entry name" value="Sirohaem_synth"/>
</dbReference>
<evidence type="ECO:0000256" key="5">
    <source>
        <dbReference type="ARBA" id="ARBA00022679"/>
    </source>
</evidence>
<evidence type="ECO:0000256" key="14">
    <source>
        <dbReference type="PIRSR" id="PIRSR036426-1"/>
    </source>
</evidence>
<keyword evidence="6" id="KW-0949">S-adenosyl-L-methionine</keyword>
<reference evidence="16" key="2">
    <citation type="submission" date="2020-09" db="EMBL/GenBank/DDBJ databases">
        <authorList>
            <person name="Sun Q."/>
            <person name="Zhou Y."/>
        </authorList>
    </citation>
    <scope>NUCLEOTIDE SEQUENCE</scope>
    <source>
        <strain evidence="16">CGMCC 1.12214</strain>
    </source>
</reference>
<keyword evidence="3" id="KW-0169">Cobalamin biosynthesis</keyword>
<evidence type="ECO:0000256" key="1">
    <source>
        <dbReference type="ARBA" id="ARBA00005010"/>
    </source>
</evidence>
<dbReference type="Gene3D" id="3.30.950.10">
    <property type="entry name" value="Methyltransferase, Cobalt-precorrin-4 Transmethylase, Domain 2"/>
    <property type="match status" value="1"/>
</dbReference>
<evidence type="ECO:0000256" key="7">
    <source>
        <dbReference type="ARBA" id="ARBA00023002"/>
    </source>
</evidence>
<evidence type="ECO:0000256" key="4">
    <source>
        <dbReference type="ARBA" id="ARBA00022603"/>
    </source>
</evidence>
<comment type="similarity">
    <text evidence="2">Belongs to the precorrin methyltransferase family.</text>
</comment>
<keyword evidence="17" id="KW-1185">Reference proteome</keyword>
<dbReference type="NCBIfam" id="TIGR01469">
    <property type="entry name" value="cobA_cysG_Cterm"/>
    <property type="match status" value="1"/>
</dbReference>
<evidence type="ECO:0000256" key="11">
    <source>
        <dbReference type="ARBA" id="ARBA00023268"/>
    </source>
</evidence>
<comment type="caution">
    <text evidence="16">The sequence shown here is derived from an EMBL/GenBank/DDBJ whole genome shotgun (WGS) entry which is preliminary data.</text>
</comment>
<dbReference type="InterPro" id="IPR014777">
    <property type="entry name" value="4pyrrole_Mease_sub1"/>
</dbReference>
<accession>A0A917MG69</accession>
<dbReference type="Proteomes" id="UP000603912">
    <property type="component" value="Unassembled WGS sequence"/>
</dbReference>
<evidence type="ECO:0000313" key="17">
    <source>
        <dbReference type="Proteomes" id="UP000603912"/>
    </source>
</evidence>
<comment type="pathway">
    <text evidence="1">Porphyrin-containing compound metabolism; siroheme biosynthesis; sirohydrochlorin from precorrin-2: step 1/1.</text>
</comment>
<dbReference type="CDD" id="cd11642">
    <property type="entry name" value="SUMT"/>
    <property type="match status" value="1"/>
</dbReference>
<keyword evidence="9" id="KW-0456">Lyase</keyword>
<evidence type="ECO:0000256" key="13">
    <source>
        <dbReference type="ARBA" id="ARBA00047561"/>
    </source>
</evidence>
<dbReference type="Gene3D" id="3.30.160.110">
    <property type="entry name" value="Siroheme synthase, domain 2"/>
    <property type="match status" value="1"/>
</dbReference>
<keyword evidence="5" id="KW-0808">Transferase</keyword>
<evidence type="ECO:0000256" key="8">
    <source>
        <dbReference type="ARBA" id="ARBA00023027"/>
    </source>
</evidence>
<comment type="catalytic activity">
    <reaction evidence="13">
        <text>precorrin-2 + NAD(+) = sirohydrochlorin + NADH + 2 H(+)</text>
        <dbReference type="Rhea" id="RHEA:15613"/>
        <dbReference type="ChEBI" id="CHEBI:15378"/>
        <dbReference type="ChEBI" id="CHEBI:57540"/>
        <dbReference type="ChEBI" id="CHEBI:57945"/>
        <dbReference type="ChEBI" id="CHEBI:58351"/>
        <dbReference type="ChEBI" id="CHEBI:58827"/>
        <dbReference type="EC" id="1.3.1.76"/>
    </reaction>
</comment>
<dbReference type="GO" id="GO:0051287">
    <property type="term" value="F:NAD binding"/>
    <property type="evidence" value="ECO:0007669"/>
    <property type="project" value="InterPro"/>
</dbReference>
<evidence type="ECO:0000256" key="10">
    <source>
        <dbReference type="ARBA" id="ARBA00023244"/>
    </source>
</evidence>
<keyword evidence="8" id="KW-0520">NAD</keyword>
<dbReference type="InterPro" id="IPR035996">
    <property type="entry name" value="4pyrrol_Methylase_sf"/>
</dbReference>
<feature type="domain" description="Tetrapyrrole methylase" evidence="15">
    <location>
        <begin position="242"/>
        <end position="452"/>
    </location>
</feature>
<dbReference type="InterPro" id="IPR000878">
    <property type="entry name" value="4pyrrol_Mease"/>
</dbReference>
<dbReference type="GO" id="GO:0004851">
    <property type="term" value="F:uroporphyrin-III C-methyltransferase activity"/>
    <property type="evidence" value="ECO:0007669"/>
    <property type="project" value="InterPro"/>
</dbReference>
<dbReference type="InterPro" id="IPR014776">
    <property type="entry name" value="4pyrrole_Mease_sub2"/>
</dbReference>
<dbReference type="Gene3D" id="3.40.1010.10">
    <property type="entry name" value="Cobalt-precorrin-4 Transmethylase, Domain 1"/>
    <property type="match status" value="1"/>
</dbReference>
<dbReference type="Gene3D" id="3.40.50.720">
    <property type="entry name" value="NAD(P)-binding Rossmann-like Domain"/>
    <property type="match status" value="1"/>
</dbReference>
<dbReference type="GO" id="GO:0032259">
    <property type="term" value="P:methylation"/>
    <property type="evidence" value="ECO:0007669"/>
    <property type="project" value="UniProtKB-KW"/>
</dbReference>
<dbReference type="InterPro" id="IPR036291">
    <property type="entry name" value="NAD(P)-bd_dom_sf"/>
</dbReference>
<evidence type="ECO:0000256" key="9">
    <source>
        <dbReference type="ARBA" id="ARBA00023239"/>
    </source>
</evidence>
<proteinExistence type="inferred from homology"/>
<keyword evidence="4" id="KW-0489">Methyltransferase</keyword>
<keyword evidence="11" id="KW-0511">Multifunctional enzyme</keyword>
<name>A0A917MG69_9HYPH</name>
<dbReference type="InterPro" id="IPR006366">
    <property type="entry name" value="CobA/CysG_C"/>
</dbReference>
<comment type="pathway">
    <text evidence="12">Porphyrin-containing compound metabolism; siroheme biosynthesis; precorrin-2 from uroporphyrinogen III: step 1/1.</text>
</comment>
<dbReference type="NCBIfam" id="TIGR01470">
    <property type="entry name" value="cysG_Nterm"/>
    <property type="match status" value="1"/>
</dbReference>
<dbReference type="PANTHER" id="PTHR45790:SF3">
    <property type="entry name" value="S-ADENOSYL-L-METHIONINE-DEPENDENT UROPORPHYRINOGEN III METHYLTRANSFERASE, CHLOROPLASTIC"/>
    <property type="match status" value="1"/>
</dbReference>
<evidence type="ECO:0000256" key="12">
    <source>
        <dbReference type="ARBA" id="ARBA00025705"/>
    </source>
</evidence>
<keyword evidence="10" id="KW-0627">Porphyrin biosynthesis</keyword>
<dbReference type="GO" id="GO:0051266">
    <property type="term" value="F:sirohydrochlorin ferrochelatase activity"/>
    <property type="evidence" value="ECO:0007669"/>
    <property type="project" value="InterPro"/>
</dbReference>
<evidence type="ECO:0000256" key="6">
    <source>
        <dbReference type="ARBA" id="ARBA00022691"/>
    </source>
</evidence>
<reference evidence="16" key="1">
    <citation type="journal article" date="2014" name="Int. J. Syst. Evol. Microbiol.">
        <title>Complete genome sequence of Corynebacterium casei LMG S-19264T (=DSM 44701T), isolated from a smear-ripened cheese.</title>
        <authorList>
            <consortium name="US DOE Joint Genome Institute (JGI-PGF)"/>
            <person name="Walter F."/>
            <person name="Albersmeier A."/>
            <person name="Kalinowski J."/>
            <person name="Ruckert C."/>
        </authorList>
    </citation>
    <scope>NUCLEOTIDE SEQUENCE</scope>
    <source>
        <strain evidence="16">CGMCC 1.12214</strain>
    </source>
</reference>
<dbReference type="Pfam" id="PF00590">
    <property type="entry name" value="TP_methylase"/>
    <property type="match status" value="1"/>
</dbReference>
<dbReference type="Pfam" id="PF13241">
    <property type="entry name" value="NAD_binding_7"/>
    <property type="match status" value="1"/>
</dbReference>
<dbReference type="GO" id="GO:0009236">
    <property type="term" value="P:cobalamin biosynthetic process"/>
    <property type="evidence" value="ECO:0007669"/>
    <property type="project" value="UniProtKB-KW"/>
</dbReference>
<dbReference type="SUPFAM" id="SSF51735">
    <property type="entry name" value="NAD(P)-binding Rossmann-fold domains"/>
    <property type="match status" value="1"/>
</dbReference>
<dbReference type="FunFam" id="3.40.1010.10:FF:000001">
    <property type="entry name" value="Siroheme synthase"/>
    <property type="match status" value="1"/>
</dbReference>
<feature type="active site" description="Proton donor" evidence="14">
    <location>
        <position position="293"/>
    </location>
</feature>
<evidence type="ECO:0000256" key="3">
    <source>
        <dbReference type="ARBA" id="ARBA00022573"/>
    </source>
</evidence>
<dbReference type="AlphaFoldDB" id="A0A917MG69"/>
<sequence>MTARPRRPTPTAPARIAALAALPLFHKLEGRRVVLAGGGDGAAWKAELLAAAGAVVEVYAAEPGDAMREMAEREHPGRVVLMGRPWTPDVLRAAAMAIADVEGEAEAQAFRCAGRFAGVPVNVVDKPAFCDFQFGSIVNRSPLVIGISTDGAAPVFGQAIRARIEALLPDGLKAWAEAAKLWRPFVQQRELPFRLRRAFWERFTDRALARPDAAPQDADRDAMMEVLETIATERASPVGSAVFVGAGPGDPELLTLKAVRALQSADVVLFDDLVDGRILDLARREAERIGVGKRGHRPSCKQDEITALIVELALAGRRVVRLKGGDPAVFGRLTEELDACRDAGVPTEVVPGITAAFGAAASLGVSLTERSAARRLQFVTAHSQDGSLPQDLDWKALADPRASTVVYMGVRTAPALVERLLAEGLPAASRVLLVERATTETQAVRSCALAELPGVLAADPPSGPCLIILGAPAAQYAALATLGA</sequence>
<dbReference type="PIRSF" id="PIRSF036426">
    <property type="entry name" value="Sirohaem_synth"/>
    <property type="match status" value="1"/>
</dbReference>